<comment type="caution">
    <text evidence="1">The sequence shown here is derived from an EMBL/GenBank/DDBJ whole genome shotgun (WGS) entry which is preliminary data.</text>
</comment>
<dbReference type="EMBL" id="QSUC01000028">
    <property type="protein sequence ID" value="RGN06935.1"/>
    <property type="molecule type" value="Genomic_DNA"/>
</dbReference>
<gene>
    <name evidence="2" type="ORF">DW916_08685</name>
    <name evidence="1" type="ORF">DXB80_10260</name>
</gene>
<name>A0AA92T2G5_9BACT</name>
<proteinExistence type="predicted"/>
<accession>A0AA92T2G5</accession>
<organism evidence="1 3">
    <name type="scientific">Segatella copri</name>
    <dbReference type="NCBI Taxonomy" id="165179"/>
    <lineage>
        <taxon>Bacteria</taxon>
        <taxon>Pseudomonadati</taxon>
        <taxon>Bacteroidota</taxon>
        <taxon>Bacteroidia</taxon>
        <taxon>Bacteroidales</taxon>
        <taxon>Prevotellaceae</taxon>
        <taxon>Segatella</taxon>
    </lineage>
</organism>
<evidence type="ECO:0000313" key="1">
    <source>
        <dbReference type="EMBL" id="RGN06935.1"/>
    </source>
</evidence>
<reference evidence="3 4" key="1">
    <citation type="submission" date="2018-08" db="EMBL/GenBank/DDBJ databases">
        <title>A genome reference for cultivated species of the human gut microbiota.</title>
        <authorList>
            <person name="Zou Y."/>
            <person name="Xue W."/>
            <person name="Luo G."/>
        </authorList>
    </citation>
    <scope>NUCLEOTIDE SEQUENCE [LARGE SCALE GENOMIC DNA]</scope>
    <source>
        <strain evidence="2 4">AM42-23AC</strain>
        <strain evidence="1 3">OM06-11</strain>
    </source>
</reference>
<dbReference type="Proteomes" id="UP000284990">
    <property type="component" value="Unassembled WGS sequence"/>
</dbReference>
<evidence type="ECO:0000313" key="2">
    <source>
        <dbReference type="EMBL" id="RHA86176.1"/>
    </source>
</evidence>
<sequence>MNVLKEIIMNIVALSNRLASKVPHWHELEKLSKEDKIEVIALLSMSIADAEEIKTPADRTKEMVERCCGSWVGEQSAEDIIANINESKMSKSEPVNFG</sequence>
<dbReference type="EMBL" id="QSFW01000016">
    <property type="protein sequence ID" value="RHA86176.1"/>
    <property type="molecule type" value="Genomic_DNA"/>
</dbReference>
<dbReference type="Proteomes" id="UP000261245">
    <property type="component" value="Unassembled WGS sequence"/>
</dbReference>
<protein>
    <submittedName>
        <fullName evidence="1">Uncharacterized protein</fullName>
    </submittedName>
</protein>
<evidence type="ECO:0000313" key="3">
    <source>
        <dbReference type="Proteomes" id="UP000261245"/>
    </source>
</evidence>
<evidence type="ECO:0000313" key="4">
    <source>
        <dbReference type="Proteomes" id="UP000284990"/>
    </source>
</evidence>
<dbReference type="AlphaFoldDB" id="A0AA92T2G5"/>